<evidence type="ECO:0000256" key="1">
    <source>
        <dbReference type="ARBA" id="ARBA00023015"/>
    </source>
</evidence>
<feature type="domain" description="HTH gntR-type" evidence="4">
    <location>
        <begin position="1"/>
        <end position="68"/>
    </location>
</feature>
<organism evidence="5 6">
    <name type="scientific">Pseudidiomarina planktonica</name>
    <dbReference type="NCBI Taxonomy" id="1323738"/>
    <lineage>
        <taxon>Bacteria</taxon>
        <taxon>Pseudomonadati</taxon>
        <taxon>Pseudomonadota</taxon>
        <taxon>Gammaproteobacteria</taxon>
        <taxon>Alteromonadales</taxon>
        <taxon>Idiomarinaceae</taxon>
        <taxon>Pseudidiomarina</taxon>
    </lineage>
</organism>
<dbReference type="SUPFAM" id="SSF46785">
    <property type="entry name" value="Winged helix' DNA-binding domain"/>
    <property type="match status" value="1"/>
</dbReference>
<dbReference type="InterPro" id="IPR036388">
    <property type="entry name" value="WH-like_DNA-bd_sf"/>
</dbReference>
<dbReference type="Pfam" id="PF07729">
    <property type="entry name" value="FCD"/>
    <property type="match status" value="1"/>
</dbReference>
<evidence type="ECO:0000256" key="2">
    <source>
        <dbReference type="ARBA" id="ARBA00023125"/>
    </source>
</evidence>
<dbReference type="CDD" id="cd07377">
    <property type="entry name" value="WHTH_GntR"/>
    <property type="match status" value="1"/>
</dbReference>
<dbReference type="InterPro" id="IPR036390">
    <property type="entry name" value="WH_DNA-bd_sf"/>
</dbReference>
<dbReference type="RefSeq" id="WP_086434370.1">
    <property type="nucleotide sequence ID" value="NZ_FXWH01000001.1"/>
</dbReference>
<dbReference type="Proteomes" id="UP000194450">
    <property type="component" value="Unassembled WGS sequence"/>
</dbReference>
<keyword evidence="6" id="KW-1185">Reference proteome</keyword>
<dbReference type="SUPFAM" id="SSF48008">
    <property type="entry name" value="GntR ligand-binding domain-like"/>
    <property type="match status" value="1"/>
</dbReference>
<dbReference type="GO" id="GO:0003700">
    <property type="term" value="F:DNA-binding transcription factor activity"/>
    <property type="evidence" value="ECO:0007669"/>
    <property type="project" value="InterPro"/>
</dbReference>
<reference evidence="6" key="1">
    <citation type="submission" date="2017-04" db="EMBL/GenBank/DDBJ databases">
        <authorList>
            <person name="Varghese N."/>
            <person name="Submissions S."/>
        </authorList>
    </citation>
    <scope>NUCLEOTIDE SEQUENCE [LARGE SCALE GENOMIC DNA]</scope>
</reference>
<protein>
    <submittedName>
        <fullName evidence="5">Transcriptional regulator, GntR family</fullName>
    </submittedName>
</protein>
<dbReference type="PRINTS" id="PR00035">
    <property type="entry name" value="HTHGNTR"/>
</dbReference>
<dbReference type="Gene3D" id="1.10.10.10">
    <property type="entry name" value="Winged helix-like DNA-binding domain superfamily/Winged helix DNA-binding domain"/>
    <property type="match status" value="1"/>
</dbReference>
<evidence type="ECO:0000313" key="5">
    <source>
        <dbReference type="EMBL" id="SMQ65462.1"/>
    </source>
</evidence>
<accession>A0A1Y6EY58</accession>
<dbReference type="GO" id="GO:0003677">
    <property type="term" value="F:DNA binding"/>
    <property type="evidence" value="ECO:0007669"/>
    <property type="project" value="UniProtKB-KW"/>
</dbReference>
<evidence type="ECO:0000256" key="3">
    <source>
        <dbReference type="ARBA" id="ARBA00023163"/>
    </source>
</evidence>
<dbReference type="OrthoDB" id="6627771at2"/>
<evidence type="ECO:0000259" key="4">
    <source>
        <dbReference type="PROSITE" id="PS50949"/>
    </source>
</evidence>
<gene>
    <name evidence="5" type="ORF">SAMN06297229_1274</name>
</gene>
<dbReference type="PANTHER" id="PTHR43537:SF49">
    <property type="entry name" value="TRANSCRIPTIONAL REGULATORY PROTEIN"/>
    <property type="match status" value="1"/>
</dbReference>
<dbReference type="InterPro" id="IPR000524">
    <property type="entry name" value="Tscrpt_reg_HTH_GntR"/>
</dbReference>
<dbReference type="Pfam" id="PF00392">
    <property type="entry name" value="GntR"/>
    <property type="match status" value="1"/>
</dbReference>
<keyword evidence="1" id="KW-0805">Transcription regulation</keyword>
<proteinExistence type="predicted"/>
<dbReference type="EMBL" id="FXWH01000001">
    <property type="protein sequence ID" value="SMQ65462.1"/>
    <property type="molecule type" value="Genomic_DNA"/>
</dbReference>
<dbReference type="InterPro" id="IPR008920">
    <property type="entry name" value="TF_FadR/GntR_C"/>
</dbReference>
<dbReference type="AlphaFoldDB" id="A0A1Y6EY58"/>
<dbReference type="SMART" id="SM00895">
    <property type="entry name" value="FCD"/>
    <property type="match status" value="1"/>
</dbReference>
<name>A0A1Y6EY58_9GAMM</name>
<dbReference type="Gene3D" id="1.20.120.530">
    <property type="entry name" value="GntR ligand-binding domain-like"/>
    <property type="match status" value="1"/>
</dbReference>
<dbReference type="PROSITE" id="PS50949">
    <property type="entry name" value="HTH_GNTR"/>
    <property type="match status" value="1"/>
</dbReference>
<evidence type="ECO:0000313" key="6">
    <source>
        <dbReference type="Proteomes" id="UP000194450"/>
    </source>
</evidence>
<dbReference type="PANTHER" id="PTHR43537">
    <property type="entry name" value="TRANSCRIPTIONAL REGULATOR, GNTR FAMILY"/>
    <property type="match status" value="1"/>
</dbReference>
<dbReference type="InterPro" id="IPR011711">
    <property type="entry name" value="GntR_C"/>
</dbReference>
<keyword evidence="2" id="KW-0238">DNA-binding</keyword>
<dbReference type="SMART" id="SM00345">
    <property type="entry name" value="HTH_GNTR"/>
    <property type="match status" value="1"/>
</dbReference>
<sequence>MSLSFHVFHTLQQRIVEGDIPPGSKISEPELAREFNVSRSSLREAIQRLEAGGLVIRTPNVGARVITLSAAKLIEIYEIREALEGMACRLAAERMTVQQIDELKQLLADHAKAESLQSGQSYYQSEGDVDFHYRLIHGSQNQQLIDWLCGELYQLVRMYRVQFGMAGPRAKTAFKEHSQIVDAIASGDGELAEMLMRRHIAASRKNIQVKLQLQEQEDVASISRS</sequence>
<keyword evidence="3" id="KW-0804">Transcription</keyword>